<dbReference type="Gene3D" id="4.10.400.10">
    <property type="entry name" value="Low-density Lipoprotein Receptor"/>
    <property type="match status" value="10"/>
</dbReference>
<feature type="disulfide bond" evidence="7">
    <location>
        <begin position="593"/>
        <end position="608"/>
    </location>
</feature>
<dbReference type="Ensembl" id="ENSMODT00000012021.4">
    <property type="protein sequence ID" value="ENSMODP00000011798.4"/>
    <property type="gene ID" value="ENSMODG00000009440.4"/>
</dbReference>
<evidence type="ECO:0000256" key="8">
    <source>
        <dbReference type="SAM" id="Phobius"/>
    </source>
</evidence>
<feature type="disulfide bond" evidence="7">
    <location>
        <begin position="1906"/>
        <end position="1918"/>
    </location>
</feature>
<dbReference type="InterPro" id="IPR013320">
    <property type="entry name" value="ConA-like_dom_sf"/>
</dbReference>
<dbReference type="InterPro" id="IPR051560">
    <property type="entry name" value="MAM_domain-containing"/>
</dbReference>
<dbReference type="GO" id="GO:0005794">
    <property type="term" value="C:Golgi apparatus"/>
    <property type="evidence" value="ECO:0000318"/>
    <property type="project" value="GO_Central"/>
</dbReference>
<feature type="domain" description="MAM" evidence="10">
    <location>
        <begin position="1046"/>
        <end position="1214"/>
    </location>
</feature>
<dbReference type="InterPro" id="IPR000742">
    <property type="entry name" value="EGF"/>
</dbReference>
<evidence type="ECO:0000313" key="12">
    <source>
        <dbReference type="Proteomes" id="UP000002280"/>
    </source>
</evidence>
<feature type="domain" description="MAM" evidence="10">
    <location>
        <begin position="1686"/>
        <end position="1851"/>
    </location>
</feature>
<feature type="disulfide bond" evidence="7">
    <location>
        <begin position="1882"/>
        <end position="1897"/>
    </location>
</feature>
<keyword evidence="6" id="KW-0245">EGF-like domain</keyword>
<feature type="disulfide bond" evidence="7">
    <location>
        <begin position="1229"/>
        <end position="1247"/>
    </location>
</feature>
<dbReference type="PROSITE" id="PS01209">
    <property type="entry name" value="LDLRA_1"/>
    <property type="match status" value="7"/>
</dbReference>
<dbReference type="InParanoid" id="F7AYR0"/>
<dbReference type="GO" id="GO:0016020">
    <property type="term" value="C:membrane"/>
    <property type="evidence" value="ECO:0007669"/>
    <property type="project" value="UniProtKB-SubCell"/>
</dbReference>
<dbReference type="PANTHER" id="PTHR23282:SF140">
    <property type="entry name" value="MAM AND LDL-RECEPTOR CLASS A DOMAIN-CONTAINING PROTEIN 1"/>
    <property type="match status" value="1"/>
</dbReference>
<feature type="transmembrane region" description="Helical" evidence="8">
    <location>
        <begin position="2033"/>
        <end position="2058"/>
    </location>
</feature>
<evidence type="ECO:0000259" key="10">
    <source>
        <dbReference type="PROSITE" id="PS50060"/>
    </source>
</evidence>
<reference evidence="11" key="2">
    <citation type="submission" date="2025-08" db="UniProtKB">
        <authorList>
            <consortium name="Ensembl"/>
        </authorList>
    </citation>
    <scope>IDENTIFICATION</scope>
</reference>
<feature type="disulfide bond" evidence="7">
    <location>
        <begin position="1222"/>
        <end position="1234"/>
    </location>
</feature>
<feature type="domain" description="MAM" evidence="10">
    <location>
        <begin position="610"/>
        <end position="774"/>
    </location>
</feature>
<evidence type="ECO:0000256" key="6">
    <source>
        <dbReference type="PROSITE-ProRule" id="PRU00076"/>
    </source>
</evidence>
<evidence type="ECO:0000256" key="7">
    <source>
        <dbReference type="PROSITE-ProRule" id="PRU00124"/>
    </source>
</evidence>
<feature type="domain" description="MAM" evidence="10">
    <location>
        <begin position="387"/>
        <end position="550"/>
    </location>
</feature>
<reference evidence="11" key="3">
    <citation type="submission" date="2025-09" db="UniProtKB">
        <authorList>
            <consortium name="Ensembl"/>
        </authorList>
    </citation>
    <scope>IDENTIFICATION</scope>
</reference>
<evidence type="ECO:0000256" key="4">
    <source>
        <dbReference type="ARBA" id="ARBA00023157"/>
    </source>
</evidence>
<dbReference type="GeneTree" id="ENSGT00940000158809"/>
<dbReference type="PROSITE" id="PS00022">
    <property type="entry name" value="EGF_1"/>
    <property type="match status" value="1"/>
</dbReference>
<dbReference type="SUPFAM" id="SSF49899">
    <property type="entry name" value="Concanavalin A-like lectins/glucanases"/>
    <property type="match status" value="9"/>
</dbReference>
<dbReference type="CDD" id="cd06263">
    <property type="entry name" value="MAM"/>
    <property type="match status" value="8"/>
</dbReference>
<feature type="disulfide bond" evidence="7">
    <location>
        <begin position="574"/>
        <end position="586"/>
    </location>
</feature>
<dbReference type="STRING" id="13616.ENSMODP00000011798"/>
<keyword evidence="2" id="KW-0677">Repeat</keyword>
<reference evidence="11 12" key="1">
    <citation type="journal article" date="2007" name="Nature">
        <title>Genome of the marsupial Monodelphis domestica reveals innovation in non-coding sequences.</title>
        <authorList>
            <person name="Mikkelsen T.S."/>
            <person name="Wakefield M.J."/>
            <person name="Aken B."/>
            <person name="Amemiya C.T."/>
            <person name="Chang J.L."/>
            <person name="Duke S."/>
            <person name="Garber M."/>
            <person name="Gentles A.J."/>
            <person name="Goodstadt L."/>
            <person name="Heger A."/>
            <person name="Jurka J."/>
            <person name="Kamal M."/>
            <person name="Mauceli E."/>
            <person name="Searle S.M."/>
            <person name="Sharpe T."/>
            <person name="Baker M.L."/>
            <person name="Batzer M.A."/>
            <person name="Benos P.V."/>
            <person name="Belov K."/>
            <person name="Clamp M."/>
            <person name="Cook A."/>
            <person name="Cuff J."/>
            <person name="Das R."/>
            <person name="Davidow L."/>
            <person name="Deakin J.E."/>
            <person name="Fazzari M.J."/>
            <person name="Glass J.L."/>
            <person name="Grabherr M."/>
            <person name="Greally J.M."/>
            <person name="Gu W."/>
            <person name="Hore T.A."/>
            <person name="Huttley G.A."/>
            <person name="Kleber M."/>
            <person name="Jirtle R.L."/>
            <person name="Koina E."/>
            <person name="Lee J.T."/>
            <person name="Mahony S."/>
            <person name="Marra M.A."/>
            <person name="Miller R.D."/>
            <person name="Nicholls R.D."/>
            <person name="Oda M."/>
            <person name="Papenfuss A.T."/>
            <person name="Parra Z.E."/>
            <person name="Pollock D.D."/>
            <person name="Ray D.A."/>
            <person name="Schein J.E."/>
            <person name="Speed T.P."/>
            <person name="Thompson K."/>
            <person name="VandeBerg J.L."/>
            <person name="Wade C.M."/>
            <person name="Walker J.A."/>
            <person name="Waters P.D."/>
            <person name="Webber C."/>
            <person name="Weidman J.R."/>
            <person name="Xie X."/>
            <person name="Zody M.C."/>
            <person name="Baldwin J."/>
            <person name="Abdouelleil A."/>
            <person name="Abdulkadir J."/>
            <person name="Abebe A."/>
            <person name="Abera B."/>
            <person name="Abreu J."/>
            <person name="Acer S.C."/>
            <person name="Aftuck L."/>
            <person name="Alexander A."/>
            <person name="An P."/>
            <person name="Anderson E."/>
            <person name="Anderson S."/>
            <person name="Arachi H."/>
            <person name="Azer M."/>
            <person name="Bachantsang P."/>
            <person name="Barry A."/>
            <person name="Bayul T."/>
            <person name="Berlin A."/>
            <person name="Bessette D."/>
            <person name="Bloom T."/>
            <person name="Bloom T."/>
            <person name="Boguslavskiy L."/>
            <person name="Bonnet C."/>
            <person name="Boukhgalter B."/>
            <person name="Bourzgui I."/>
            <person name="Brown A."/>
            <person name="Cahill P."/>
            <person name="Channer S."/>
            <person name="Cheshatsang Y."/>
            <person name="Chuda L."/>
            <person name="Citroen M."/>
            <person name="Collymore A."/>
            <person name="Cooke P."/>
            <person name="Costello M."/>
            <person name="D'Aco K."/>
            <person name="Daza R."/>
            <person name="De Haan G."/>
            <person name="DeGray S."/>
            <person name="DeMaso C."/>
            <person name="Dhargay N."/>
            <person name="Dooley K."/>
            <person name="Dooley E."/>
            <person name="Doricent M."/>
            <person name="Dorje P."/>
            <person name="Dorjee K."/>
            <person name="Dupes A."/>
            <person name="Elong R."/>
            <person name="Falk J."/>
            <person name="Farina A."/>
            <person name="Faro S."/>
            <person name="Ferguson D."/>
            <person name="Fisher S."/>
            <person name="Foley C.D."/>
            <person name="Franke A."/>
            <person name="Friedrich D."/>
            <person name="Gadbois L."/>
            <person name="Gearin G."/>
            <person name="Gearin C.R."/>
            <person name="Giannoukos G."/>
            <person name="Goode T."/>
            <person name="Graham J."/>
            <person name="Grandbois E."/>
            <person name="Grewal S."/>
            <person name="Gyaltsen K."/>
            <person name="Hafez N."/>
            <person name="Hagos B."/>
            <person name="Hall J."/>
            <person name="Henson C."/>
            <person name="Hollinger A."/>
            <person name="Honan T."/>
            <person name="Huard M.D."/>
            <person name="Hughes L."/>
            <person name="Hurhula B."/>
            <person name="Husby M.E."/>
            <person name="Kamat A."/>
            <person name="Kanga B."/>
            <person name="Kashin S."/>
            <person name="Khazanovich D."/>
            <person name="Kisner P."/>
            <person name="Lance K."/>
            <person name="Lara M."/>
            <person name="Lee W."/>
            <person name="Lennon N."/>
            <person name="Letendre F."/>
            <person name="LeVine R."/>
            <person name="Lipovsky A."/>
            <person name="Liu X."/>
            <person name="Liu J."/>
            <person name="Liu S."/>
            <person name="Lokyitsang T."/>
            <person name="Lokyitsang Y."/>
            <person name="Lubonja R."/>
            <person name="Lui A."/>
            <person name="MacDonald P."/>
            <person name="Magnisalis V."/>
            <person name="Maru K."/>
            <person name="Matthews C."/>
            <person name="McCusker W."/>
            <person name="McDonough S."/>
            <person name="Mehta T."/>
            <person name="Meldrim J."/>
            <person name="Meneus L."/>
            <person name="Mihai O."/>
            <person name="Mihalev A."/>
            <person name="Mihova T."/>
            <person name="Mittelman R."/>
            <person name="Mlenga V."/>
            <person name="Montmayeur A."/>
            <person name="Mulrain L."/>
            <person name="Navidi A."/>
            <person name="Naylor J."/>
            <person name="Negash T."/>
            <person name="Nguyen T."/>
            <person name="Nguyen N."/>
            <person name="Nicol R."/>
            <person name="Norbu C."/>
            <person name="Norbu N."/>
            <person name="Novod N."/>
            <person name="O'Neill B."/>
            <person name="Osman S."/>
            <person name="Markiewicz E."/>
            <person name="Oyono O.L."/>
            <person name="Patti C."/>
            <person name="Phunkhang P."/>
            <person name="Pierre F."/>
            <person name="Priest M."/>
            <person name="Raghuraman S."/>
            <person name="Rege F."/>
            <person name="Reyes R."/>
            <person name="Rise C."/>
            <person name="Rogov P."/>
            <person name="Ross K."/>
            <person name="Ryan E."/>
            <person name="Settipalli S."/>
            <person name="Shea T."/>
            <person name="Sherpa N."/>
            <person name="Shi L."/>
            <person name="Shih D."/>
            <person name="Sparrow T."/>
            <person name="Spaulding J."/>
            <person name="Stalker J."/>
            <person name="Stange-Thomann N."/>
            <person name="Stavropoulos S."/>
            <person name="Stone C."/>
            <person name="Strader C."/>
            <person name="Tesfaye S."/>
            <person name="Thomson T."/>
            <person name="Thoulutsang Y."/>
            <person name="Thoulutsang D."/>
            <person name="Topham K."/>
            <person name="Topping I."/>
            <person name="Tsamla T."/>
            <person name="Vassiliev H."/>
            <person name="Vo A."/>
            <person name="Wangchuk T."/>
            <person name="Wangdi T."/>
            <person name="Weiand M."/>
            <person name="Wilkinson J."/>
            <person name="Wilson A."/>
            <person name="Yadav S."/>
            <person name="Young G."/>
            <person name="Yu Q."/>
            <person name="Zembek L."/>
            <person name="Zhong D."/>
            <person name="Zimmer A."/>
            <person name="Zwirko Z."/>
            <person name="Jaffe D.B."/>
            <person name="Alvarez P."/>
            <person name="Brockman W."/>
            <person name="Butler J."/>
            <person name="Chin C."/>
            <person name="Gnerre S."/>
            <person name="MacCallum I."/>
            <person name="Graves J.A."/>
            <person name="Ponting C.P."/>
            <person name="Breen M."/>
            <person name="Samollow P.B."/>
            <person name="Lander E.S."/>
            <person name="Lindblad-Toh K."/>
        </authorList>
    </citation>
    <scope>NUCLEOTIDE SEQUENCE [LARGE SCALE GENOMIC DNA]</scope>
</reference>
<dbReference type="PROSITE" id="PS50060">
    <property type="entry name" value="MAM_2"/>
    <property type="match status" value="9"/>
</dbReference>
<dbReference type="PRINTS" id="PR00261">
    <property type="entry name" value="LDLRECEPTOR"/>
</dbReference>
<feature type="disulfide bond" evidence="7">
    <location>
        <begin position="1663"/>
        <end position="1678"/>
    </location>
</feature>
<dbReference type="Proteomes" id="UP000002280">
    <property type="component" value="Chromosome 8"/>
</dbReference>
<dbReference type="PANTHER" id="PTHR23282">
    <property type="entry name" value="APICAL ENDOSOMAL GLYCOPROTEIN PRECURSOR"/>
    <property type="match status" value="1"/>
</dbReference>
<feature type="disulfide bond" evidence="7">
    <location>
        <begin position="1913"/>
        <end position="1931"/>
    </location>
</feature>
<dbReference type="SMART" id="SM00192">
    <property type="entry name" value="LDLa"/>
    <property type="match status" value="10"/>
</dbReference>
<dbReference type="Gene3D" id="2.60.120.200">
    <property type="match status" value="9"/>
</dbReference>
<feature type="domain" description="MAM" evidence="10">
    <location>
        <begin position="1"/>
        <end position="140"/>
    </location>
</feature>
<name>F7AYR0_MONDO</name>
<organism evidence="11 12">
    <name type="scientific">Monodelphis domestica</name>
    <name type="common">Gray short-tailed opossum</name>
    <dbReference type="NCBI Taxonomy" id="13616"/>
    <lineage>
        <taxon>Eukaryota</taxon>
        <taxon>Metazoa</taxon>
        <taxon>Chordata</taxon>
        <taxon>Craniata</taxon>
        <taxon>Vertebrata</taxon>
        <taxon>Euteleostomi</taxon>
        <taxon>Mammalia</taxon>
        <taxon>Metatheria</taxon>
        <taxon>Didelphimorphia</taxon>
        <taxon>Didelphidae</taxon>
        <taxon>Monodelphis</taxon>
    </lineage>
</organism>
<feature type="disulfide bond" evidence="7">
    <location>
        <begin position="347"/>
        <end position="359"/>
    </location>
</feature>
<dbReference type="OMA" id="HLVCDNK"/>
<dbReference type="InterPro" id="IPR000998">
    <property type="entry name" value="MAM_dom"/>
</dbReference>
<dbReference type="FunFam" id="2.60.120.200:FF:000182">
    <property type="entry name" value="MAM and LDL-receptor class A domain-containing protein 1"/>
    <property type="match status" value="1"/>
</dbReference>
<dbReference type="Gene3D" id="2.10.25.10">
    <property type="entry name" value="Laminin"/>
    <property type="match status" value="1"/>
</dbReference>
<accession>F7AYR0</accession>
<dbReference type="CDD" id="cd00112">
    <property type="entry name" value="LDLa"/>
    <property type="match status" value="10"/>
</dbReference>
<dbReference type="PROSITE" id="PS50026">
    <property type="entry name" value="EGF_3"/>
    <property type="match status" value="1"/>
</dbReference>
<feature type="domain" description="MAM" evidence="10">
    <location>
        <begin position="1477"/>
        <end position="1635"/>
    </location>
</feature>
<proteinExistence type="predicted"/>
<gene>
    <name evidence="11" type="primary">MALRD1</name>
</gene>
<feature type="disulfide bond" evidence="7">
    <location>
        <begin position="1651"/>
        <end position="1669"/>
    </location>
</feature>
<feature type="disulfide bond" evidence="7">
    <location>
        <begin position="802"/>
        <end position="817"/>
    </location>
</feature>
<dbReference type="Pfam" id="PF00057">
    <property type="entry name" value="Ldl_recept_a"/>
    <property type="match status" value="8"/>
</dbReference>
<dbReference type="Pfam" id="PF00629">
    <property type="entry name" value="MAM"/>
    <property type="match status" value="9"/>
</dbReference>
<evidence type="ECO:0000256" key="5">
    <source>
        <dbReference type="ARBA" id="ARBA00023180"/>
    </source>
</evidence>
<keyword evidence="3 8" id="KW-0472">Membrane</keyword>
<dbReference type="HOGENOM" id="CLU_002270_0_0_1"/>
<dbReference type="SMART" id="SM00137">
    <property type="entry name" value="MAM"/>
    <property type="match status" value="8"/>
</dbReference>
<keyword evidence="12" id="KW-1185">Reference proteome</keyword>
<dbReference type="InterPro" id="IPR002172">
    <property type="entry name" value="LDrepeatLR_classA_rpt"/>
</dbReference>
<keyword evidence="8" id="KW-0812">Transmembrane</keyword>
<comment type="subcellular location">
    <subcellularLocation>
        <location evidence="1">Membrane</location>
    </subcellularLocation>
</comment>
<evidence type="ECO:0000313" key="11">
    <source>
        <dbReference type="Ensembl" id="ENSMODP00000011798.4"/>
    </source>
</evidence>
<keyword evidence="8" id="KW-1133">Transmembrane helix</keyword>
<dbReference type="PRINTS" id="PR00020">
    <property type="entry name" value="MAMDOMAIN"/>
</dbReference>
<feature type="disulfide bond" evidence="7">
    <location>
        <begin position="1028"/>
        <end position="1043"/>
    </location>
</feature>
<feature type="domain" description="EGF-like" evidence="9">
    <location>
        <begin position="1982"/>
        <end position="2016"/>
    </location>
</feature>
<feature type="disulfide bond" evidence="7">
    <location>
        <begin position="354"/>
        <end position="372"/>
    </location>
</feature>
<feature type="disulfide bond" evidence="7">
    <location>
        <begin position="1460"/>
        <end position="1475"/>
    </location>
</feature>
<dbReference type="eggNOG" id="KOG1095">
    <property type="taxonomic scope" value="Eukaryota"/>
</dbReference>
<keyword evidence="5" id="KW-0325">Glycoprotein</keyword>
<dbReference type="InterPro" id="IPR036055">
    <property type="entry name" value="LDL_receptor-like_sf"/>
</dbReference>
<feature type="disulfide bond" evidence="7">
    <location>
        <begin position="1441"/>
        <end position="1453"/>
    </location>
</feature>
<feature type="disulfide bond" evidence="6">
    <location>
        <begin position="2006"/>
        <end position="2015"/>
    </location>
</feature>
<dbReference type="GO" id="GO:0070858">
    <property type="term" value="P:negative regulation of bile acid biosynthetic process"/>
    <property type="evidence" value="ECO:0007669"/>
    <property type="project" value="Ensembl"/>
</dbReference>
<comment type="caution">
    <text evidence="6">Lacks conserved residue(s) required for the propagation of feature annotation.</text>
</comment>
<dbReference type="PROSITE" id="PS50068">
    <property type="entry name" value="LDLRA_2"/>
    <property type="match status" value="10"/>
</dbReference>
<dbReference type="FunFam" id="4.10.400.10:FF:000142">
    <property type="entry name" value="MAM and LDL receptor class A domain-containing 1"/>
    <property type="match status" value="1"/>
</dbReference>
<feature type="disulfide bond" evidence="7">
    <location>
        <begin position="1448"/>
        <end position="1466"/>
    </location>
</feature>
<evidence type="ECO:0000256" key="3">
    <source>
        <dbReference type="ARBA" id="ARBA00023136"/>
    </source>
</evidence>
<dbReference type="GO" id="GO:0042632">
    <property type="term" value="P:cholesterol homeostasis"/>
    <property type="evidence" value="ECO:0007669"/>
    <property type="project" value="Ensembl"/>
</dbReference>
<dbReference type="FunCoup" id="F7AYR0">
    <property type="interactions" value="203"/>
</dbReference>
<dbReference type="Bgee" id="ENSMODG00000009440">
    <property type="expression patterns" value="Expressed in kidney and 6 other cell types or tissues"/>
</dbReference>
<feature type="domain" description="MAM" evidence="10">
    <location>
        <begin position="821"/>
        <end position="982"/>
    </location>
</feature>
<feature type="domain" description="MAM" evidence="10">
    <location>
        <begin position="1263"/>
        <end position="1423"/>
    </location>
</feature>
<sequence length="2125" mass="237054">MGWTKKNGITSTSPPYQNHNGNESAYFLSLASKTGSSPANIKSRVFHPTNSQRSCQVTFYHYASHVKIKISVGLQTMCGNSFQTIWQSSAGSPNRWERNTIKINSTQKFQVVIQGQRFSTDGEEEALAIDDISFSEGCQPDLSKNSLCQETLNTCDWTHQQDASLCNYESSFDLESANEKSCFCQFCGFEFDTCGWSSAKSATEISWVRTKAREKLGFKSTPPKDHGGDIEGHYMWVGADNDTFSRSAYLNSSKCQCFGKSCHLRFYYSMADSILTVGLYNDKEKEILWTSDASTMGEWMKMDVSVPETITTFKFVFEGTVQNREGFIGLDSLQVYSCEETHEPSPCPVEEFSCASGQCIPSGLECDYQQDCSDQSDEDPSACSNYTLCNFESGFCDWKPLWTKESHWKISKGLSPRGFELPHADHTTNSEYGSFIYFGADLLPGVSHLGSPLLTSLNPTSAPCQVRFWYHLSQNSQLSVFTRTSLDDELQKQSDFLEVSKSQWTRANISVYPMSGKLFLPFQVILQATIFSENATVAIDDISINPDCGLFFASLSNIPIKNKGKEIVAQTGGCEAGFVPCEDASCILSSKVCDFTPDCPNGMDEAHCATSCDFEIDSCGWFEAHGGDHFDWVRNSSITLSVDVQQQAPAQDHTYNKPQGHFMFILKTSRSISQVAKLQSPRFSQTGPGCSLSFWFYNYGDSVGAAEMQLHLEGTNYSTALWRVLYNQGNQWSKAFIQLGRINQPFYLTLEKVSLGIYNGVSAIDDIRFENCALPLPTVSCEGPDYFWCRQTKVCIDRLLLCDLVDNCGDATDEANCTPENSCDFENGLCNWEQDKEDDFDWTRNQGETSTLNTGPMKDNTLGTVKGHYLYIESSEPQVFQNRAVLLSPLLNGTNNKSCIFRFHYHMFGKHIYRLVIYQRIWSNTRGHVLWQIFGNQGNRWKRKALNITSTQPFQILVEASVGDGFTGDIAIDDLSFMDCALYPGNLPENFIPPSGTLIPVTLPPHNCTDDEFVCRSNGHCIEKIQKCDFRSDCPDQSDEASCVMEVCSFEDGNLCKWYQPELMERSQAINTFRWDLGNGASIHHGEENHRPSVDHTKNSTDGYYLYADSSNGKFGHISDIITPVISLTGPKCSLVFWNHMNGATIGSLQVLIKKDNVTSKLWAQTGQQGAQWKRVEVFLGIHSNIQIIFRAKRGVSYMGDVAVDDIAFQDCSPLVISEKKCTAQEFLCANKYCISKDNLCDFVNDCADNSDENPFICGISIGRCDFEFDLCFWEQSQKDDLDWNLKAAITPTTGTEPVADHTFQDPSGHYIFIKSLFPQQPMREAHLSTPMISRRSKNCKIIFHYHMYGKGIETLTVSQISVTNNTKVLFHLSGGQDNFWKRKELILQSEEDFQVIFEGRVGKGHRGHIALDDIVLSKGCFPSHQTIVKEPIALLMSDSCPHGYRRCQNGKCFRPEQSCNFVDDCGDNTDENECGTSCTFENGSCGWQNSLADNFDWVLGVGSLLLLSPSRDHTALGNATGHFLHLEATPVGLRGEKAHLKSSQWQESSTACVLTFWYFISTKATGSIQVLVKTEKGLSKVWTEEGQNPDNQWKKAEILLGKLRNFEVIFEGIRTRDLGGGAAIDDIEFKNCSIAGENSEMCPEATDFMCQDKKCIEHHLVCDYKPDCMDSSDEAYCSQYTSIPGSCNFENAPHNWTSACHLTQDTQDNLYWNVGNRITTERESLDSDHTPGNGQYFLYVNSTGPKEGYTARITTTHFFPASLGICTVRFWIYISGSSDMGILKVYIVEESGLEILVWSMIGNNGRDWMYGNVPLSSNGPFKVTFEADLGGDNLTFIALDDISFTLECKSGGPVTTLPPPCEAHQFPCVYTPQCVSLSGKCNGQEDCMDGTDELDCPTGSPPQPCRKLEFQCSTNECIPSLLLCDGVPDCQFNEDESTCSGGHCMDGSLMCPSTNSCIPASQRCDGFVDCTDFQLDESSCSECPIGYCKNGGTCIIEKNMPICRCISEWRGNRCHIPLSSASPAEVIFTQNGIWTILIIGLTFLTTHLAIALFSFLYNRKQPRKKPEETAYAFANPMYEDGNCSEKTEATGSTVFPRIQISVSPWQAHTETSAYSFANPLYGAT</sequence>
<evidence type="ECO:0000256" key="1">
    <source>
        <dbReference type="ARBA" id="ARBA00004370"/>
    </source>
</evidence>
<evidence type="ECO:0000259" key="9">
    <source>
        <dbReference type="PROSITE" id="PS50026"/>
    </source>
</evidence>
<feature type="disulfide bond" evidence="7">
    <location>
        <begin position="1925"/>
        <end position="1940"/>
    </location>
</feature>
<evidence type="ECO:0000256" key="2">
    <source>
        <dbReference type="ARBA" id="ARBA00022737"/>
    </source>
</evidence>
<dbReference type="SMART" id="SM00181">
    <property type="entry name" value="EGF"/>
    <property type="match status" value="2"/>
</dbReference>
<dbReference type="SUPFAM" id="SSF57424">
    <property type="entry name" value="LDL receptor-like module"/>
    <property type="match status" value="9"/>
</dbReference>
<protein>
    <submittedName>
        <fullName evidence="11">MAM and LDL receptor class A domain containing 1</fullName>
    </submittedName>
</protein>
<dbReference type="SUPFAM" id="SSF57196">
    <property type="entry name" value="EGF/Laminin"/>
    <property type="match status" value="1"/>
</dbReference>
<dbReference type="FunFam" id="4.10.400.10:FF:000186">
    <property type="entry name" value="MAM and LDL-receptor class A domain-containing protein 1"/>
    <property type="match status" value="1"/>
</dbReference>
<feature type="disulfide bond" evidence="7">
    <location>
        <begin position="581"/>
        <end position="599"/>
    </location>
</feature>
<dbReference type="InterPro" id="IPR023415">
    <property type="entry name" value="LDLR_class-A_CS"/>
</dbReference>
<feature type="domain" description="MAM" evidence="10">
    <location>
        <begin position="185"/>
        <end position="340"/>
    </location>
</feature>
<keyword evidence="4 6" id="KW-1015">Disulfide bond</keyword>
<dbReference type="FunFam" id="4.10.400.10:FF:000067">
    <property type="entry name" value="Serine peptidase inhibitor, Kunitz type 1"/>
    <property type="match status" value="1"/>
</dbReference>